<dbReference type="Proteomes" id="UP000236630">
    <property type="component" value="Unassembled WGS sequence"/>
</dbReference>
<organism evidence="1 2">
    <name type="scientific">Citrus unshiu</name>
    <name type="common">Satsuma mandarin</name>
    <name type="synonym">Citrus nobilis var. unshiu</name>
    <dbReference type="NCBI Taxonomy" id="55188"/>
    <lineage>
        <taxon>Eukaryota</taxon>
        <taxon>Viridiplantae</taxon>
        <taxon>Streptophyta</taxon>
        <taxon>Embryophyta</taxon>
        <taxon>Tracheophyta</taxon>
        <taxon>Spermatophyta</taxon>
        <taxon>Magnoliopsida</taxon>
        <taxon>eudicotyledons</taxon>
        <taxon>Gunneridae</taxon>
        <taxon>Pentapetalae</taxon>
        <taxon>rosids</taxon>
        <taxon>malvids</taxon>
        <taxon>Sapindales</taxon>
        <taxon>Rutaceae</taxon>
        <taxon>Aurantioideae</taxon>
        <taxon>Citrus</taxon>
    </lineage>
</organism>
<proteinExistence type="predicted"/>
<evidence type="ECO:0000313" key="2">
    <source>
        <dbReference type="Proteomes" id="UP000236630"/>
    </source>
</evidence>
<protein>
    <submittedName>
        <fullName evidence="1">Uncharacterized protein</fullName>
    </submittedName>
</protein>
<name>A0A2H5QJ21_CITUN</name>
<dbReference type="AlphaFoldDB" id="A0A2H5QJ21"/>
<sequence>MSVIATTPLNIFQRSPEERYWYEMLSGFIYLKIESARVGISGDEVPWVTCSVHCSTQKSGGLPSTKSFASFSNFALMDYWVSEYPHVICGIPSSNPVGWELKEPSWSGSHPTSKHVEQKMDGECRGGQLAFLATTLKPSLEVSLFSPNAPFRSCTQGVRSNLFIDWRSLYATTYSGHSWSRSYNSFEVRVSHLGMGSEHALVLSLNRAI</sequence>
<keyword evidence="2" id="KW-1185">Reference proteome</keyword>
<accession>A0A2H5QJ21</accession>
<gene>
    <name evidence="1" type="ORF">CUMW_234710</name>
</gene>
<evidence type="ECO:0000313" key="1">
    <source>
        <dbReference type="EMBL" id="GAY64593.1"/>
    </source>
</evidence>
<comment type="caution">
    <text evidence="1">The sequence shown here is derived from an EMBL/GenBank/DDBJ whole genome shotgun (WGS) entry which is preliminary data.</text>
</comment>
<dbReference type="EMBL" id="BDQV01000415">
    <property type="protein sequence ID" value="GAY64593.1"/>
    <property type="molecule type" value="Genomic_DNA"/>
</dbReference>
<reference evidence="1 2" key="1">
    <citation type="journal article" date="2017" name="Front. Genet.">
        <title>Draft sequencing of the heterozygous diploid genome of Satsuma (Citrus unshiu Marc.) using a hybrid assembly approach.</title>
        <authorList>
            <person name="Shimizu T."/>
            <person name="Tanizawa Y."/>
            <person name="Mochizuki T."/>
            <person name="Nagasaki H."/>
            <person name="Yoshioka T."/>
            <person name="Toyoda A."/>
            <person name="Fujiyama A."/>
            <person name="Kaminuma E."/>
            <person name="Nakamura Y."/>
        </authorList>
    </citation>
    <scope>NUCLEOTIDE SEQUENCE [LARGE SCALE GENOMIC DNA]</scope>
    <source>
        <strain evidence="2">cv. Miyagawa wase</strain>
    </source>
</reference>